<dbReference type="SUPFAM" id="SSF51726">
    <property type="entry name" value="UROD/MetE-like"/>
    <property type="match status" value="1"/>
</dbReference>
<evidence type="ECO:0000259" key="1">
    <source>
        <dbReference type="Pfam" id="PF01208"/>
    </source>
</evidence>
<dbReference type="AlphaFoldDB" id="A0A485M6Z5"/>
<organism evidence="2">
    <name type="scientific">anaerobic digester metagenome</name>
    <dbReference type="NCBI Taxonomy" id="1263854"/>
    <lineage>
        <taxon>unclassified sequences</taxon>
        <taxon>metagenomes</taxon>
        <taxon>ecological metagenomes</taxon>
    </lineage>
</organism>
<dbReference type="GO" id="GO:0004853">
    <property type="term" value="F:uroporphyrinogen decarboxylase activity"/>
    <property type="evidence" value="ECO:0007669"/>
    <property type="project" value="InterPro"/>
</dbReference>
<sequence>MGGVPISLVVNGTPEKIDNYVKELMEQVKPGGGFIMTTGVGNAPRETPPENISALLEAGIKHGKY</sequence>
<dbReference type="Gene3D" id="3.20.20.210">
    <property type="match status" value="1"/>
</dbReference>
<feature type="domain" description="Uroporphyrinogen decarboxylase (URO-D)" evidence="1">
    <location>
        <begin position="5"/>
        <end position="58"/>
    </location>
</feature>
<dbReference type="InterPro" id="IPR000257">
    <property type="entry name" value="Uroporphyrinogen_deCOase"/>
</dbReference>
<dbReference type="Pfam" id="PF01208">
    <property type="entry name" value="URO-D"/>
    <property type="match status" value="1"/>
</dbReference>
<evidence type="ECO:0000313" key="2">
    <source>
        <dbReference type="EMBL" id="VFU18654.1"/>
    </source>
</evidence>
<name>A0A485M6Z5_9ZZZZ</name>
<accession>A0A485M6Z5</accession>
<proteinExistence type="predicted"/>
<dbReference type="InterPro" id="IPR038071">
    <property type="entry name" value="UROD/MetE-like_sf"/>
</dbReference>
<dbReference type="EMBL" id="CAADRN010000355">
    <property type="protein sequence ID" value="VFU18654.1"/>
    <property type="molecule type" value="Genomic_DNA"/>
</dbReference>
<dbReference type="GO" id="GO:0006779">
    <property type="term" value="P:porphyrin-containing compound biosynthetic process"/>
    <property type="evidence" value="ECO:0007669"/>
    <property type="project" value="InterPro"/>
</dbReference>
<reference evidence="2" key="1">
    <citation type="submission" date="2019-03" db="EMBL/GenBank/DDBJ databases">
        <authorList>
            <person name="Hao L."/>
        </authorList>
    </citation>
    <scope>NUCLEOTIDE SEQUENCE</scope>
</reference>
<gene>
    <name evidence="2" type="ORF">SCFA_540003</name>
</gene>
<protein>
    <recommendedName>
        <fullName evidence="1">Uroporphyrinogen decarboxylase (URO-D) domain-containing protein</fullName>
    </recommendedName>
</protein>